<proteinExistence type="predicted"/>
<keyword evidence="1" id="KW-0812">Transmembrane</keyword>
<dbReference type="RefSeq" id="WP_335734960.1">
    <property type="nucleotide sequence ID" value="NZ_JALAAR010000003.1"/>
</dbReference>
<evidence type="ECO:0000313" key="3">
    <source>
        <dbReference type="Proteomes" id="UP001375382"/>
    </source>
</evidence>
<protein>
    <submittedName>
        <fullName evidence="2">Uncharacterized protein</fullName>
    </submittedName>
</protein>
<feature type="transmembrane region" description="Helical" evidence="1">
    <location>
        <begin position="113"/>
        <end position="136"/>
    </location>
</feature>
<comment type="caution">
    <text evidence="2">The sequence shown here is derived from an EMBL/GenBank/DDBJ whole genome shotgun (WGS) entry which is preliminary data.</text>
</comment>
<organism evidence="2 3">
    <name type="scientific">Rheinheimera muenzenbergensis</name>
    <dbReference type="NCBI Taxonomy" id="1193628"/>
    <lineage>
        <taxon>Bacteria</taxon>
        <taxon>Pseudomonadati</taxon>
        <taxon>Pseudomonadota</taxon>
        <taxon>Gammaproteobacteria</taxon>
        <taxon>Chromatiales</taxon>
        <taxon>Chromatiaceae</taxon>
        <taxon>Rheinheimera</taxon>
    </lineage>
</organism>
<keyword evidence="3" id="KW-1185">Reference proteome</keyword>
<accession>A0ABU8C3P8</accession>
<feature type="transmembrane region" description="Helical" evidence="1">
    <location>
        <begin position="12"/>
        <end position="30"/>
    </location>
</feature>
<evidence type="ECO:0000256" key="1">
    <source>
        <dbReference type="SAM" id="Phobius"/>
    </source>
</evidence>
<feature type="transmembrane region" description="Helical" evidence="1">
    <location>
        <begin position="42"/>
        <end position="63"/>
    </location>
</feature>
<gene>
    <name evidence="2" type="ORF">MN202_04830</name>
</gene>
<reference evidence="2 3" key="1">
    <citation type="journal article" date="2023" name="Ecotoxicol. Environ. Saf.">
        <title>Mercury remediation potential of mercury-resistant strain Rheinheimera metallidurans sp. nov. isolated from a municipal waste dumping site.</title>
        <authorList>
            <person name="Yadav V."/>
            <person name="Manjhi A."/>
            <person name="Vadakedath N."/>
        </authorList>
    </citation>
    <scope>NUCLEOTIDE SEQUENCE [LARGE SCALE GENOMIC DNA]</scope>
    <source>
        <strain evidence="2 3">E-49</strain>
    </source>
</reference>
<evidence type="ECO:0000313" key="2">
    <source>
        <dbReference type="EMBL" id="MEH8016543.1"/>
    </source>
</evidence>
<name>A0ABU8C3P8_9GAMM</name>
<sequence length="142" mass="15712">MTENKLRETAGILIIVLHFGMLSALSLLWAKGGFSFNEFTTTFAILTPLLAAYVATIIAYFSKKRFQNTDRSKKVTVIFVFISLGLPTLFSLVMCLIMLLFAKGVLFADFEQFKATFAITEAIFAGYVATTTNTLFKPSSPP</sequence>
<dbReference type="Proteomes" id="UP001375382">
    <property type="component" value="Unassembled WGS sequence"/>
</dbReference>
<keyword evidence="1" id="KW-0472">Membrane</keyword>
<feature type="transmembrane region" description="Helical" evidence="1">
    <location>
        <begin position="75"/>
        <end position="101"/>
    </location>
</feature>
<keyword evidence="1" id="KW-1133">Transmembrane helix</keyword>
<dbReference type="EMBL" id="JALAAR010000003">
    <property type="protein sequence ID" value="MEH8016543.1"/>
    <property type="molecule type" value="Genomic_DNA"/>
</dbReference>